<accession>A0A4R6TZ48</accession>
<dbReference type="AlphaFoldDB" id="A0A4R6TZ48"/>
<name>A0A4R6TZ48_9BACI</name>
<organism evidence="1 2">
    <name type="scientific">Aureibacillus halotolerans</name>
    <dbReference type="NCBI Taxonomy" id="1508390"/>
    <lineage>
        <taxon>Bacteria</taxon>
        <taxon>Bacillati</taxon>
        <taxon>Bacillota</taxon>
        <taxon>Bacilli</taxon>
        <taxon>Bacillales</taxon>
        <taxon>Bacillaceae</taxon>
        <taxon>Aureibacillus</taxon>
    </lineage>
</organism>
<evidence type="ECO:0000313" key="1">
    <source>
        <dbReference type="EMBL" id="TDQ39258.1"/>
    </source>
</evidence>
<reference evidence="1 2" key="1">
    <citation type="submission" date="2019-03" db="EMBL/GenBank/DDBJ databases">
        <title>Genomic Encyclopedia of Type Strains, Phase IV (KMG-IV): sequencing the most valuable type-strain genomes for metagenomic binning, comparative biology and taxonomic classification.</title>
        <authorList>
            <person name="Goeker M."/>
        </authorList>
    </citation>
    <scope>NUCLEOTIDE SEQUENCE [LARGE SCALE GENOMIC DNA]</scope>
    <source>
        <strain evidence="1 2">DSM 28697</strain>
    </source>
</reference>
<comment type="caution">
    <text evidence="1">The sequence shown here is derived from an EMBL/GenBank/DDBJ whole genome shotgun (WGS) entry which is preliminary data.</text>
</comment>
<proteinExistence type="predicted"/>
<evidence type="ECO:0000313" key="2">
    <source>
        <dbReference type="Proteomes" id="UP000295632"/>
    </source>
</evidence>
<dbReference type="Proteomes" id="UP000295632">
    <property type="component" value="Unassembled WGS sequence"/>
</dbReference>
<gene>
    <name evidence="1" type="ORF">EV213_108210</name>
</gene>
<protein>
    <submittedName>
        <fullName evidence="1">Uncharacterized protein</fullName>
    </submittedName>
</protein>
<keyword evidence="2" id="KW-1185">Reference proteome</keyword>
<dbReference type="EMBL" id="SNYJ01000008">
    <property type="protein sequence ID" value="TDQ39258.1"/>
    <property type="molecule type" value="Genomic_DNA"/>
</dbReference>
<sequence length="156" mass="18456">MSDENGEKPLQDYLEILAETALNSHVDKVKYLFIMKALEYLATVPKKILPSNNSVEETPTTTTLEVKVDKQTYSQTFRLVKALRRSPIFELRLSIANFNWHFRIIFFPKYHENKLYYCLTFPFEKRKSDVDPTDEFRDRAYDIFKSLQTQGTQFNP</sequence>